<protein>
    <submittedName>
        <fullName evidence="2">Uncharacterized protein</fullName>
    </submittedName>
</protein>
<proteinExistence type="predicted"/>
<evidence type="ECO:0000313" key="1">
    <source>
        <dbReference type="EMBL" id="QNO43638.1"/>
    </source>
</evidence>
<evidence type="ECO:0000313" key="3">
    <source>
        <dbReference type="EMBL" id="QNO50370.1"/>
    </source>
</evidence>
<sequence length="58" mass="6486">MQAGIDTVEGCILYRNKSNIFRDIAYKPTMQTPISIPSAFIRVHLRLIGGIMDEECGT</sequence>
<dbReference type="AlphaFoldDB" id="A0A7G9YAU0"/>
<reference evidence="2" key="1">
    <citation type="submission" date="2020-06" db="EMBL/GenBank/DDBJ databases">
        <title>Unique genomic features of the anaerobic methanotrophic archaea.</title>
        <authorList>
            <person name="Chadwick G.L."/>
            <person name="Skennerton C.T."/>
            <person name="Laso-Perez R."/>
            <person name="Leu A.O."/>
            <person name="Speth D.R."/>
            <person name="Yu H."/>
            <person name="Morgan-Lang C."/>
            <person name="Hatzenpichler R."/>
            <person name="Goudeau D."/>
            <person name="Malmstrom R."/>
            <person name="Brazelton W.J."/>
            <person name="Woyke T."/>
            <person name="Hallam S.J."/>
            <person name="Tyson G.W."/>
            <person name="Wegener G."/>
            <person name="Boetius A."/>
            <person name="Orphan V."/>
        </authorList>
    </citation>
    <scope>NUCLEOTIDE SEQUENCE</scope>
</reference>
<dbReference type="EMBL" id="MT631432">
    <property type="protein sequence ID" value="QNO50370.1"/>
    <property type="molecule type" value="Genomic_DNA"/>
</dbReference>
<name>A0A7G9YAU0_9EURY</name>
<accession>A0A7G9YAU0</accession>
<dbReference type="EMBL" id="MT630848">
    <property type="protein sequence ID" value="QNO43638.1"/>
    <property type="molecule type" value="Genomic_DNA"/>
</dbReference>
<organism evidence="2">
    <name type="scientific">Candidatus Methanogaster sp. ANME-2c ERB4</name>
    <dbReference type="NCBI Taxonomy" id="2759911"/>
    <lineage>
        <taxon>Archaea</taxon>
        <taxon>Methanobacteriati</taxon>
        <taxon>Methanobacteriota</taxon>
        <taxon>Stenosarchaea group</taxon>
        <taxon>Methanomicrobia</taxon>
        <taxon>Methanosarcinales</taxon>
        <taxon>ANME-2 cluster</taxon>
        <taxon>Candidatus Methanogasteraceae</taxon>
        <taxon>Candidatus Methanogaster</taxon>
    </lineage>
</organism>
<dbReference type="EMBL" id="MT631075">
    <property type="protein sequence ID" value="QNO45124.1"/>
    <property type="molecule type" value="Genomic_DNA"/>
</dbReference>
<gene>
    <name evidence="2" type="ORF">AGMAKMMB_00011</name>
    <name evidence="3" type="ORF">BOLHPIDD_00011</name>
    <name evidence="1" type="ORF">MOOKMAHM_00007</name>
</gene>
<evidence type="ECO:0000313" key="2">
    <source>
        <dbReference type="EMBL" id="QNO45124.1"/>
    </source>
</evidence>